<dbReference type="InterPro" id="IPR029036">
    <property type="entry name" value="P5CR_dimer"/>
</dbReference>
<dbReference type="GO" id="GO:0004735">
    <property type="term" value="F:pyrroline-5-carboxylate reductase activity"/>
    <property type="evidence" value="ECO:0007669"/>
    <property type="project" value="InterPro"/>
</dbReference>
<keyword evidence="8" id="KW-1185">Reference proteome</keyword>
<dbReference type="GeneID" id="31017117"/>
<dbReference type="Gene3D" id="1.10.3730.10">
    <property type="entry name" value="ProC C-terminal domain-like"/>
    <property type="match status" value="1"/>
</dbReference>
<dbReference type="SUPFAM" id="SSF48179">
    <property type="entry name" value="6-phosphogluconate dehydrogenase C-terminal domain-like"/>
    <property type="match status" value="1"/>
</dbReference>
<dbReference type="Pfam" id="PF03807">
    <property type="entry name" value="F420_oxidored"/>
    <property type="match status" value="1"/>
</dbReference>
<dbReference type="GO" id="GO:0055129">
    <property type="term" value="P:L-proline biosynthetic process"/>
    <property type="evidence" value="ECO:0007669"/>
    <property type="project" value="TreeGrafter"/>
</dbReference>
<dbReference type="FunFam" id="1.10.3730.10:FF:000001">
    <property type="entry name" value="Pyrroline-5-carboxylate reductase"/>
    <property type="match status" value="1"/>
</dbReference>
<evidence type="ECO:0000259" key="6">
    <source>
        <dbReference type="Pfam" id="PF14748"/>
    </source>
</evidence>
<dbReference type="Proteomes" id="UP000183809">
    <property type="component" value="Unassembled WGS sequence"/>
</dbReference>
<dbReference type="SUPFAM" id="SSF51735">
    <property type="entry name" value="NAD(P)-binding Rossmann-fold domains"/>
    <property type="match status" value="1"/>
</dbReference>
<comment type="similarity">
    <text evidence="1">Belongs to the pyrroline-5-carboxylate reductase family.</text>
</comment>
<feature type="domain" description="Pyrroline-5-carboxylate reductase catalytic N-terminal" evidence="5">
    <location>
        <begin position="10"/>
        <end position="116"/>
    </location>
</feature>
<dbReference type="InterPro" id="IPR036291">
    <property type="entry name" value="NAD(P)-bd_dom_sf"/>
</dbReference>
<accession>A0A1J9R903</accession>
<dbReference type="PIRSF" id="PIRSF000193">
    <property type="entry name" value="Pyrrol-5-carb_rd"/>
    <property type="match status" value="1"/>
</dbReference>
<evidence type="ECO:0000313" key="8">
    <source>
        <dbReference type="Proteomes" id="UP000183809"/>
    </source>
</evidence>
<keyword evidence="2 4" id="KW-0521">NADP</keyword>
<dbReference type="PANTHER" id="PTHR11645:SF27">
    <property type="entry name" value="HYPOTHETICAL PYRROLINE-5-CARBOXYLATE REDUCTASE (EUROFUNG)"/>
    <property type="match status" value="1"/>
</dbReference>
<evidence type="ECO:0000256" key="1">
    <source>
        <dbReference type="ARBA" id="ARBA00005525"/>
    </source>
</evidence>
<dbReference type="InterPro" id="IPR000304">
    <property type="entry name" value="Pyrroline-COOH_reductase"/>
</dbReference>
<name>A0A1J9R903_9PEZI</name>
<dbReference type="OrthoDB" id="10263291at2759"/>
<dbReference type="PANTHER" id="PTHR11645">
    <property type="entry name" value="PYRROLINE-5-CARBOXYLATE REDUCTASE"/>
    <property type="match status" value="1"/>
</dbReference>
<dbReference type="AlphaFoldDB" id="A0A1J9R903"/>
<dbReference type="Pfam" id="PF14748">
    <property type="entry name" value="P5CR_dimer"/>
    <property type="match status" value="1"/>
</dbReference>
<dbReference type="InterPro" id="IPR008927">
    <property type="entry name" value="6-PGluconate_DH-like_C_sf"/>
</dbReference>
<dbReference type="NCBIfam" id="TIGR00112">
    <property type="entry name" value="proC"/>
    <property type="match status" value="1"/>
</dbReference>
<evidence type="ECO:0000313" key="7">
    <source>
        <dbReference type="EMBL" id="OJD38038.1"/>
    </source>
</evidence>
<organism evidence="7 8">
    <name type="scientific">Diplodia corticola</name>
    <dbReference type="NCBI Taxonomy" id="236234"/>
    <lineage>
        <taxon>Eukaryota</taxon>
        <taxon>Fungi</taxon>
        <taxon>Dikarya</taxon>
        <taxon>Ascomycota</taxon>
        <taxon>Pezizomycotina</taxon>
        <taxon>Dothideomycetes</taxon>
        <taxon>Dothideomycetes incertae sedis</taxon>
        <taxon>Botryosphaeriales</taxon>
        <taxon>Botryosphaeriaceae</taxon>
        <taxon>Diplodia</taxon>
    </lineage>
</organism>
<keyword evidence="3" id="KW-0560">Oxidoreductase</keyword>
<feature type="binding site" evidence="4">
    <location>
        <position position="73"/>
    </location>
    <ligand>
        <name>NADPH</name>
        <dbReference type="ChEBI" id="CHEBI:57783"/>
    </ligand>
</feature>
<comment type="caution">
    <text evidence="7">The sequence shown here is derived from an EMBL/GenBank/DDBJ whole genome shotgun (WGS) entry which is preliminary data.</text>
</comment>
<evidence type="ECO:0000256" key="3">
    <source>
        <dbReference type="ARBA" id="ARBA00023002"/>
    </source>
</evidence>
<dbReference type="Gene3D" id="3.40.50.720">
    <property type="entry name" value="NAD(P)-binding Rossmann-like Domain"/>
    <property type="match status" value="1"/>
</dbReference>
<dbReference type="HAMAP" id="MF_01925">
    <property type="entry name" value="P5C_reductase"/>
    <property type="match status" value="1"/>
</dbReference>
<proteinExistence type="inferred from homology"/>
<gene>
    <name evidence="7" type="ORF">BKCO1_500036</name>
</gene>
<dbReference type="RefSeq" id="XP_020134066.1">
    <property type="nucleotide sequence ID" value="XM_020276856.1"/>
</dbReference>
<reference evidence="7 8" key="1">
    <citation type="submission" date="2016-10" db="EMBL/GenBank/DDBJ databases">
        <title>Proteomics and genomics reveal pathogen-plant mechanisms compatible with a hemibiotrophic lifestyle of Diplodia corticola.</title>
        <authorList>
            <person name="Fernandes I."/>
            <person name="De Jonge R."/>
            <person name="Van De Peer Y."/>
            <person name="Devreese B."/>
            <person name="Alves A."/>
            <person name="Esteves A.C."/>
        </authorList>
    </citation>
    <scope>NUCLEOTIDE SEQUENCE [LARGE SCALE GENOMIC DNA]</scope>
    <source>
        <strain evidence="7 8">CBS 112549</strain>
    </source>
</reference>
<dbReference type="EMBL" id="MNUE01000005">
    <property type="protein sequence ID" value="OJD38038.1"/>
    <property type="molecule type" value="Genomic_DNA"/>
</dbReference>
<evidence type="ECO:0000256" key="2">
    <source>
        <dbReference type="ARBA" id="ARBA00022857"/>
    </source>
</evidence>
<dbReference type="STRING" id="236234.A0A1J9R903"/>
<protein>
    <submittedName>
        <fullName evidence="7">Pyrroline-5-carboxylate reductase</fullName>
    </submittedName>
</protein>
<feature type="binding site" evidence="4">
    <location>
        <begin position="13"/>
        <end position="18"/>
    </location>
    <ligand>
        <name>NADP(+)</name>
        <dbReference type="ChEBI" id="CHEBI:58349"/>
    </ligand>
</feature>
<evidence type="ECO:0000256" key="4">
    <source>
        <dbReference type="PIRSR" id="PIRSR000193-1"/>
    </source>
</evidence>
<evidence type="ECO:0000259" key="5">
    <source>
        <dbReference type="Pfam" id="PF03807"/>
    </source>
</evidence>
<dbReference type="InterPro" id="IPR028939">
    <property type="entry name" value="P5C_Rdtase_cat_N"/>
</dbReference>
<feature type="domain" description="Pyrroline-5-carboxylate reductase dimerisation" evidence="6">
    <location>
        <begin position="199"/>
        <end position="299"/>
    </location>
</feature>
<feature type="binding site" evidence="4">
    <location>
        <begin position="86"/>
        <end position="89"/>
    </location>
    <ligand>
        <name>NADP(+)</name>
        <dbReference type="ChEBI" id="CHEBI:58349"/>
    </ligand>
</feature>
<sequence length="315" mass="32316">MSELEDATTLCILGCGNLGTAILTNLIEPTPSNADPLPFTNFIACVRSEKSEQALKHRFPSPPQNLTISRGSNTAAVQSASVIILAADPADIPSLLAAPGLRDALAGKLLISVAAGWTRPALETTLYGTATTAANRRAENRAWIIRTLPNIAALAAAGLTAIEVDDDAAAAAAANHATHLDLTTAIFSRVGRTLRVAPRHMDAATALAGSTPAFFAVICDALVDAGVAVGVPRDQASAMIFQAMAGTAAMLNDGVHPGVLKDRGTSPEGCTIGGLMVMEEGGVRGTVGRALREAVTVARLMGREGGAGHVNDTVR</sequence>